<accession>W2PSN2</accession>
<reference evidence="2 3" key="2">
    <citation type="submission" date="2013-11" db="EMBL/GenBank/DDBJ databases">
        <title>The Genome Sequence of Phytophthora parasitica INRA-310.</title>
        <authorList>
            <consortium name="The Broad Institute Genomics Platform"/>
            <person name="Russ C."/>
            <person name="Tyler B."/>
            <person name="Panabieres F."/>
            <person name="Shan W."/>
            <person name="Tripathy S."/>
            <person name="Grunwald N."/>
            <person name="Machado M."/>
            <person name="Johnson C.S."/>
            <person name="Arredondo F."/>
            <person name="Hong C."/>
            <person name="Coffey M."/>
            <person name="Young S.K."/>
            <person name="Zeng Q."/>
            <person name="Gargeya S."/>
            <person name="Fitzgerald M."/>
            <person name="Abouelleil A."/>
            <person name="Alvarado L."/>
            <person name="Chapman S.B."/>
            <person name="Gainer-Dewar J."/>
            <person name="Goldberg J."/>
            <person name="Griggs A."/>
            <person name="Gujja S."/>
            <person name="Hansen M."/>
            <person name="Howarth C."/>
            <person name="Imamovic A."/>
            <person name="Ireland A."/>
            <person name="Larimer J."/>
            <person name="McCowan C."/>
            <person name="Murphy C."/>
            <person name="Pearson M."/>
            <person name="Poon T.W."/>
            <person name="Priest M."/>
            <person name="Roberts A."/>
            <person name="Saif S."/>
            <person name="Shea T."/>
            <person name="Sykes S."/>
            <person name="Wortman J."/>
            <person name="Nusbaum C."/>
            <person name="Birren B."/>
        </authorList>
    </citation>
    <scope>NUCLEOTIDE SEQUENCE [LARGE SCALE GENOMIC DNA]</scope>
    <source>
        <strain evidence="2 3">INRA-310</strain>
    </source>
</reference>
<dbReference type="RefSeq" id="XP_008910879.1">
    <property type="nucleotide sequence ID" value="XM_008912631.1"/>
</dbReference>
<name>W2PSN2_PHYN3</name>
<feature type="region of interest" description="Disordered" evidence="1">
    <location>
        <begin position="225"/>
        <end position="323"/>
    </location>
</feature>
<dbReference type="AlphaFoldDB" id="W2PSN2"/>
<feature type="compositionally biased region" description="Low complexity" evidence="1">
    <location>
        <begin position="362"/>
        <end position="377"/>
    </location>
</feature>
<feature type="compositionally biased region" description="Gly residues" evidence="1">
    <location>
        <begin position="258"/>
        <end position="272"/>
    </location>
</feature>
<dbReference type="Proteomes" id="UP000018817">
    <property type="component" value="Unassembled WGS sequence"/>
</dbReference>
<sequence length="445" mass="48754">MKNADIVPVLFKNTTITDRTCCICDLVVKQPKQAGYKNLISHLQAHHSGYEDVAAECIRKACAPMSSMFVHKDTADTYGWAKLVALKNFSFTHIDDPVTIMHELSGEKFALVLDGFTDAAEHAIAIFAATKNGIRFLAFSRFLDEVSMTAAEHMGFLDMVLDHYKLDIANMVAIVADNMETNKAISRRISFSFLRRPARYTTPTLRRKTATVWWRSRVSSRRVIVGTKAQKERDSKFLGKGTPSRGKGSRERDMGSHGWSGEGLGVEAGEGLSGWAPPLETETPPPAAIRDDEDEEYTGGAESRGARDARKDDDGMLGSEPLSARARRVAESVLDMSRGREMFNQILARLARQPAPSEELTPARTTAGETAEAAMSTPRARQGDAFSFDASRPSLPLVSETRGEVPTVTPASAVFDTRGTTRHPPPRGVERHSVGETPFPESGTP</sequence>
<organism evidence="2 3">
    <name type="scientific">Phytophthora nicotianae (strain INRA-310)</name>
    <name type="common">Phytophthora parasitica</name>
    <dbReference type="NCBI Taxonomy" id="761204"/>
    <lineage>
        <taxon>Eukaryota</taxon>
        <taxon>Sar</taxon>
        <taxon>Stramenopiles</taxon>
        <taxon>Oomycota</taxon>
        <taxon>Peronosporomycetes</taxon>
        <taxon>Peronosporales</taxon>
        <taxon>Peronosporaceae</taxon>
        <taxon>Phytophthora</taxon>
    </lineage>
</organism>
<evidence type="ECO:0000313" key="3">
    <source>
        <dbReference type="Proteomes" id="UP000018817"/>
    </source>
</evidence>
<dbReference type="EMBL" id="KI669608">
    <property type="protein sequence ID" value="ETN03942.1"/>
    <property type="molecule type" value="Genomic_DNA"/>
</dbReference>
<dbReference type="PANTHER" id="PTHR40866">
    <property type="entry name" value="BED-TYPE DOMAIN-CONTAINING PROTEIN"/>
    <property type="match status" value="1"/>
</dbReference>
<reference evidence="3" key="1">
    <citation type="submission" date="2011-12" db="EMBL/GenBank/DDBJ databases">
        <authorList>
            <consortium name="The Broad Institute Genome Sequencing Platform"/>
            <person name="Russ C."/>
            <person name="Tyler B."/>
            <person name="Panabieres F."/>
            <person name="Shan W."/>
            <person name="Tripathy S."/>
            <person name="Grunwald N."/>
            <person name="Machado M."/>
            <person name="Young S.K."/>
            <person name="Zeng Q."/>
            <person name="Gargeya S."/>
            <person name="Fitzgerald M."/>
            <person name="Haas B."/>
            <person name="Abouelleil A."/>
            <person name="Alvarado L."/>
            <person name="Arachchi H.M."/>
            <person name="Berlin A."/>
            <person name="Chapman S.B."/>
            <person name="Gearin G."/>
            <person name="Goldberg J."/>
            <person name="Griggs A."/>
            <person name="Gujja S."/>
            <person name="Hansen M."/>
            <person name="Heiman D."/>
            <person name="Howarth C."/>
            <person name="Larimer J."/>
            <person name="Lui A."/>
            <person name="MacDonald P.J.P."/>
            <person name="McCowen C."/>
            <person name="Montmayeur A."/>
            <person name="Murphy C."/>
            <person name="Neiman D."/>
            <person name="Pearson M."/>
            <person name="Priest M."/>
            <person name="Roberts A."/>
            <person name="Saif S."/>
            <person name="Shea T."/>
            <person name="Sisk P."/>
            <person name="Stolte C."/>
            <person name="Sykes S."/>
            <person name="Wortman J."/>
            <person name="Nusbaum C."/>
            <person name="Birren B."/>
        </authorList>
    </citation>
    <scope>NUCLEOTIDE SEQUENCE [LARGE SCALE GENOMIC DNA]</scope>
    <source>
        <strain evidence="3">INRA-310</strain>
    </source>
</reference>
<protein>
    <recommendedName>
        <fullName evidence="4">BED-type domain-containing protein</fullName>
    </recommendedName>
</protein>
<proteinExistence type="predicted"/>
<evidence type="ECO:0008006" key="4">
    <source>
        <dbReference type="Google" id="ProtNLM"/>
    </source>
</evidence>
<feature type="compositionally biased region" description="Low complexity" evidence="1">
    <location>
        <begin position="273"/>
        <end position="282"/>
    </location>
</feature>
<evidence type="ECO:0000313" key="2">
    <source>
        <dbReference type="EMBL" id="ETN03942.1"/>
    </source>
</evidence>
<evidence type="ECO:0000256" key="1">
    <source>
        <dbReference type="SAM" id="MobiDB-lite"/>
    </source>
</evidence>
<dbReference type="PANTHER" id="PTHR40866:SF1">
    <property type="entry name" value="BED-TYPE DOMAIN-CONTAINING PROTEIN"/>
    <property type="match status" value="1"/>
</dbReference>
<dbReference type="VEuPathDB" id="FungiDB:PPTG_23728"/>
<dbReference type="GeneID" id="20192327"/>
<gene>
    <name evidence="2" type="ORF">PPTG_23728</name>
</gene>
<feature type="region of interest" description="Disordered" evidence="1">
    <location>
        <begin position="353"/>
        <end position="445"/>
    </location>
</feature>
<feature type="compositionally biased region" description="Basic and acidic residues" evidence="1">
    <location>
        <begin position="304"/>
        <end position="314"/>
    </location>
</feature>